<dbReference type="KEGG" id="ngr:NAEGRDRAFT_58708"/>
<dbReference type="GeneID" id="8856001"/>
<name>D2VMU4_NAEGR</name>
<dbReference type="Proteomes" id="UP000006671">
    <property type="component" value="Unassembled WGS sequence"/>
</dbReference>
<feature type="compositionally biased region" description="Polar residues" evidence="1">
    <location>
        <begin position="179"/>
        <end position="191"/>
    </location>
</feature>
<organism evidence="3">
    <name type="scientific">Naegleria gruberi</name>
    <name type="common">Amoeba</name>
    <dbReference type="NCBI Taxonomy" id="5762"/>
    <lineage>
        <taxon>Eukaryota</taxon>
        <taxon>Discoba</taxon>
        <taxon>Heterolobosea</taxon>
        <taxon>Tetramitia</taxon>
        <taxon>Eutetramitia</taxon>
        <taxon>Vahlkampfiidae</taxon>
        <taxon>Naegleria</taxon>
    </lineage>
</organism>
<reference evidence="2 3" key="1">
    <citation type="journal article" date="2010" name="Cell">
        <title>The genome of Naegleria gruberi illuminates early eukaryotic versatility.</title>
        <authorList>
            <person name="Fritz-Laylin L.K."/>
            <person name="Prochnik S.E."/>
            <person name="Ginger M.L."/>
            <person name="Dacks J.B."/>
            <person name="Carpenter M.L."/>
            <person name="Field M.C."/>
            <person name="Kuo A."/>
            <person name="Paredez A."/>
            <person name="Chapman J."/>
            <person name="Pham J."/>
            <person name="Shu S."/>
            <person name="Neupane R."/>
            <person name="Cipriano M."/>
            <person name="Mancuso J."/>
            <person name="Tu H."/>
            <person name="Salamov A."/>
            <person name="Lindquist E."/>
            <person name="Shapiro H."/>
            <person name="Lucas S."/>
            <person name="Grigoriev I.V."/>
            <person name="Cande W.Z."/>
            <person name="Fulton C."/>
            <person name="Rokhsar D.S."/>
            <person name="Dawson S.C."/>
        </authorList>
    </citation>
    <scope>NUCLEOTIDE SEQUENCE [LARGE SCALE GENOMIC DNA]</scope>
    <source>
        <strain evidence="2 3">NEG-M</strain>
    </source>
</reference>
<protein>
    <submittedName>
        <fullName evidence="2">Uncharacterized protein</fullName>
    </submittedName>
</protein>
<dbReference type="EMBL" id="GG738883">
    <property type="protein sequence ID" value="EFC41801.1"/>
    <property type="molecule type" value="Genomic_DNA"/>
</dbReference>
<dbReference type="AlphaFoldDB" id="D2VMU4"/>
<dbReference type="InParanoid" id="D2VMU4"/>
<gene>
    <name evidence="2" type="ORF">NAEGRDRAFT_58708</name>
</gene>
<sequence length="191" mass="21461">MSFDRWIRTGSITSTNLPTQPHFGLDNPRISLGLEKDLPEITNKIFDRLLNYHVCAENQVNELLQQFEYNKVLEKSEKSLNEVDKHVEQSTQKIVQSIATFDEINPEIQKTISVSLAYAQDWMNKKTKSQQPQKPSYPIHSQSSLPPTVNTTTQQSTTTPTTSSSSTTTPVQQTTPSNEDQSTTTASSDNN</sequence>
<accession>D2VMU4</accession>
<feature type="compositionally biased region" description="Low complexity" evidence="1">
    <location>
        <begin position="146"/>
        <end position="178"/>
    </location>
</feature>
<dbReference type="RefSeq" id="XP_002674545.1">
    <property type="nucleotide sequence ID" value="XM_002674499.1"/>
</dbReference>
<keyword evidence="3" id="KW-1185">Reference proteome</keyword>
<evidence type="ECO:0000313" key="2">
    <source>
        <dbReference type="EMBL" id="EFC41801.1"/>
    </source>
</evidence>
<evidence type="ECO:0000313" key="3">
    <source>
        <dbReference type="Proteomes" id="UP000006671"/>
    </source>
</evidence>
<feature type="region of interest" description="Disordered" evidence="1">
    <location>
        <begin position="125"/>
        <end position="191"/>
    </location>
</feature>
<dbReference type="OMA" id="IVQCTNI"/>
<proteinExistence type="predicted"/>
<dbReference type="OrthoDB" id="10260179at2759"/>
<dbReference type="VEuPathDB" id="AmoebaDB:NAEGRDRAFT_58708"/>
<evidence type="ECO:0000256" key="1">
    <source>
        <dbReference type="SAM" id="MobiDB-lite"/>
    </source>
</evidence>